<dbReference type="SUPFAM" id="SSF160379">
    <property type="entry name" value="SP0830-like"/>
    <property type="match status" value="1"/>
</dbReference>
<comment type="caution">
    <text evidence="1">The sequence shown here is derived from an EMBL/GenBank/DDBJ whole genome shotgun (WGS) entry which is preliminary data.</text>
</comment>
<sequence length="54" mass="6002">MVIGRRVYLHTPKGLGRSQLAAELNRRPVPTTPENVSTMRNWATVTKVLSLLDG</sequence>
<protein>
    <recommendedName>
        <fullName evidence="3">Transposase</fullName>
    </recommendedName>
</protein>
<name>A0ABQ0HC01_9ACTN</name>
<evidence type="ECO:0008006" key="3">
    <source>
        <dbReference type="Google" id="ProtNLM"/>
    </source>
</evidence>
<evidence type="ECO:0000313" key="2">
    <source>
        <dbReference type="Proteomes" id="UP000004881"/>
    </source>
</evidence>
<reference evidence="1 2" key="1">
    <citation type="submission" date="2012-02" db="EMBL/GenBank/DDBJ databases">
        <title>Whole genome shotgun sequence of Gordonia terrae NBRC 100016.</title>
        <authorList>
            <person name="Takarada H."/>
            <person name="Hosoyama A."/>
            <person name="Tsuchikane K."/>
            <person name="Katsumata H."/>
            <person name="Yamazaki S."/>
            <person name="Fujita N."/>
        </authorList>
    </citation>
    <scope>NUCLEOTIDE SEQUENCE [LARGE SCALE GENOMIC DNA]</scope>
    <source>
        <strain evidence="1 2">NBRC 100016</strain>
    </source>
</reference>
<accession>A0ABQ0HC01</accession>
<evidence type="ECO:0000313" key="1">
    <source>
        <dbReference type="EMBL" id="GAB43401.1"/>
    </source>
</evidence>
<dbReference type="Proteomes" id="UP000004881">
    <property type="component" value="Unassembled WGS sequence"/>
</dbReference>
<gene>
    <name evidence="1" type="ORF">GOTRE_039_02420</name>
</gene>
<keyword evidence="2" id="KW-1185">Reference proteome</keyword>
<organism evidence="1 2">
    <name type="scientific">Gordonia terrae NBRC 100016</name>
    <dbReference type="NCBI Taxonomy" id="1089454"/>
    <lineage>
        <taxon>Bacteria</taxon>
        <taxon>Bacillati</taxon>
        <taxon>Actinomycetota</taxon>
        <taxon>Actinomycetes</taxon>
        <taxon>Mycobacteriales</taxon>
        <taxon>Gordoniaceae</taxon>
        <taxon>Gordonia</taxon>
    </lineage>
</organism>
<dbReference type="EMBL" id="BAFD01000039">
    <property type="protein sequence ID" value="GAB43401.1"/>
    <property type="molecule type" value="Genomic_DNA"/>
</dbReference>
<proteinExistence type="predicted"/>